<reference evidence="13" key="1">
    <citation type="submission" date="2015-08" db="EMBL/GenBank/DDBJ databases">
        <authorList>
            <person name="Varghese N."/>
        </authorList>
    </citation>
    <scope>NUCLEOTIDE SEQUENCE [LARGE SCALE GENOMIC DNA]</scope>
    <source>
        <strain evidence="13">JCM 18476</strain>
    </source>
</reference>
<feature type="binding site" evidence="10">
    <location>
        <position position="62"/>
    </location>
    <ligand>
        <name>Mn(2+)</name>
        <dbReference type="ChEBI" id="CHEBI:29035"/>
        <label>1</label>
    </ligand>
</feature>
<dbReference type="STRING" id="1137284.GCA_001418205_01368"/>
<dbReference type="GO" id="GO:0005737">
    <property type="term" value="C:cytoplasm"/>
    <property type="evidence" value="ECO:0007669"/>
    <property type="project" value="InterPro"/>
</dbReference>
<gene>
    <name evidence="10" type="primary">lpxH</name>
    <name evidence="12" type="ORF">Ga0061065_103368</name>
</gene>
<dbReference type="EC" id="3.6.1.54" evidence="10"/>
<feature type="binding site" evidence="10">
    <location>
        <position position="100"/>
    </location>
    <ligand>
        <name>Mn(2+)</name>
        <dbReference type="ChEBI" id="CHEBI:29035"/>
        <label>2</label>
    </ligand>
</feature>
<dbReference type="UniPathway" id="UPA00359">
    <property type="reaction ID" value="UER00480"/>
</dbReference>
<dbReference type="Proteomes" id="UP000182769">
    <property type="component" value="Unassembled WGS sequence"/>
</dbReference>
<comment type="catalytic activity">
    <reaction evidence="10">
        <text>UDP-2-N,3-O-bis[(3R)-3-hydroxytetradecanoyl]-alpha-D-glucosamine + H2O = 2-N,3-O-bis[(3R)-3-hydroxytetradecanoyl]-alpha-D-glucosaminyl 1-phosphate + UMP + 2 H(+)</text>
        <dbReference type="Rhea" id="RHEA:25213"/>
        <dbReference type="ChEBI" id="CHEBI:15377"/>
        <dbReference type="ChEBI" id="CHEBI:15378"/>
        <dbReference type="ChEBI" id="CHEBI:57865"/>
        <dbReference type="ChEBI" id="CHEBI:57957"/>
        <dbReference type="ChEBI" id="CHEBI:78847"/>
        <dbReference type="EC" id="3.6.1.54"/>
    </reaction>
</comment>
<dbReference type="InterPro" id="IPR004843">
    <property type="entry name" value="Calcineurin-like_PHP"/>
</dbReference>
<keyword evidence="2 10" id="KW-0444">Lipid biosynthesis</keyword>
<feature type="binding site" evidence="10">
    <location>
        <position position="217"/>
    </location>
    <ligand>
        <name>Mn(2+)</name>
        <dbReference type="ChEBI" id="CHEBI:29035"/>
        <label>1</label>
    </ligand>
</feature>
<comment type="subcellular location">
    <subcellularLocation>
        <location evidence="10">Cell inner membrane</location>
        <topology evidence="10">Peripheral membrane protein</topology>
        <orientation evidence="10">Cytoplasmic side</orientation>
    </subcellularLocation>
</comment>
<evidence type="ECO:0000313" key="12">
    <source>
        <dbReference type="EMBL" id="CUB03517.1"/>
    </source>
</evidence>
<dbReference type="InterPro" id="IPR043461">
    <property type="entry name" value="LpxH-like"/>
</dbReference>
<evidence type="ECO:0000256" key="3">
    <source>
        <dbReference type="ARBA" id="ARBA00022519"/>
    </source>
</evidence>
<comment type="similarity">
    <text evidence="10">Belongs to the LpxH family.</text>
</comment>
<keyword evidence="8 10" id="KW-0472">Membrane</keyword>
<dbReference type="GO" id="GO:0019897">
    <property type="term" value="C:extrinsic component of plasma membrane"/>
    <property type="evidence" value="ECO:0007669"/>
    <property type="project" value="UniProtKB-UniRule"/>
</dbReference>
<keyword evidence="9 10" id="KW-0464">Manganese</keyword>
<organism evidence="12 13">
    <name type="scientific">Marinomonas fungiae</name>
    <dbReference type="NCBI Taxonomy" id="1137284"/>
    <lineage>
        <taxon>Bacteria</taxon>
        <taxon>Pseudomonadati</taxon>
        <taxon>Pseudomonadota</taxon>
        <taxon>Gammaproteobacteria</taxon>
        <taxon>Oceanospirillales</taxon>
        <taxon>Oceanospirillaceae</taxon>
        <taxon>Marinomonas</taxon>
    </lineage>
</organism>
<evidence type="ECO:0000256" key="9">
    <source>
        <dbReference type="ARBA" id="ARBA00023211"/>
    </source>
</evidence>
<evidence type="ECO:0000256" key="4">
    <source>
        <dbReference type="ARBA" id="ARBA00022556"/>
    </source>
</evidence>
<evidence type="ECO:0000256" key="2">
    <source>
        <dbReference type="ARBA" id="ARBA00022516"/>
    </source>
</evidence>
<evidence type="ECO:0000256" key="8">
    <source>
        <dbReference type="ARBA" id="ARBA00023136"/>
    </source>
</evidence>
<feature type="binding site" evidence="10">
    <location>
        <position position="29"/>
    </location>
    <ligand>
        <name>Mn(2+)</name>
        <dbReference type="ChEBI" id="CHEBI:29035"/>
        <label>1</label>
    </ligand>
</feature>
<sequence>MFLLKTLSSNLLSSSKNKLMLRYFISDLHLSDKRLDLIQAFVHLTDEICQSTEASELYILGDFFEAYIGDDYQPDWMKALDQQFAKLHQRDISTFFIAGNRDFLVGKDWFERHHVTELNEQFALLQTPLNIVLTHGDEFCVDDQEYQAFRSMVRKPEWQQQVLSMPLEQRLALAQKLRNDSKNMSADKSMDIMDVNTDAINIALSANTDLLIHGHTHRPALHKDDYVPRLVLGDWDEFVWCAVMNAEGISQYQIATQVYLSSPIAIKDWSKTQYLSLG</sequence>
<comment type="pathway">
    <text evidence="10">Glycolipid biosynthesis; lipid IV(A) biosynthesis; lipid IV(A) from (3R)-3-hydroxytetradecanoyl-[acyl-carrier-protein] and UDP-N-acetyl-alpha-D-glucosamine: step 4/6.</text>
</comment>
<evidence type="ECO:0000256" key="10">
    <source>
        <dbReference type="HAMAP-Rule" id="MF_00575"/>
    </source>
</evidence>
<feature type="binding site" evidence="10">
    <location>
        <position position="181"/>
    </location>
    <ligand>
        <name>substrate</name>
    </ligand>
</feature>
<dbReference type="OrthoDB" id="9783283at2"/>
<dbReference type="Pfam" id="PF00149">
    <property type="entry name" value="Metallophos"/>
    <property type="match status" value="1"/>
</dbReference>
<keyword evidence="7 10" id="KW-0443">Lipid metabolism</keyword>
<dbReference type="HAMAP" id="MF_00575">
    <property type="entry name" value="LpxH"/>
    <property type="match status" value="1"/>
</dbReference>
<feature type="binding site" evidence="10">
    <location>
        <position position="215"/>
    </location>
    <ligand>
        <name>substrate</name>
    </ligand>
</feature>
<dbReference type="GO" id="GO:0030145">
    <property type="term" value="F:manganese ion binding"/>
    <property type="evidence" value="ECO:0007669"/>
    <property type="project" value="UniProtKB-UniRule"/>
</dbReference>
<comment type="function">
    <text evidence="10">Hydrolyzes the pyrophosphate bond of UDP-2,3-diacylglucosamine to yield 2,3-diacylglucosamine 1-phosphate (lipid X) and UMP by catalyzing the attack of water at the alpha-P atom. Involved in the biosynthesis of lipid A, a phosphorylated glycolipid that anchors the lipopolysaccharide to the outer membrane of the cell.</text>
</comment>
<dbReference type="InterPro" id="IPR010138">
    <property type="entry name" value="UDP-diacylglucosamine_Hdrlase"/>
</dbReference>
<keyword evidence="3 10" id="KW-0997">Cell inner membrane</keyword>
<evidence type="ECO:0000256" key="6">
    <source>
        <dbReference type="ARBA" id="ARBA00022801"/>
    </source>
</evidence>
<feature type="binding site" evidence="10">
    <location>
        <position position="188"/>
    </location>
    <ligand>
        <name>substrate</name>
    </ligand>
</feature>
<evidence type="ECO:0000256" key="1">
    <source>
        <dbReference type="ARBA" id="ARBA00022475"/>
    </source>
</evidence>
<name>A0A0K6IJK5_9GAMM</name>
<feature type="binding site" evidence="10">
    <location>
        <position position="135"/>
    </location>
    <ligand>
        <name>Mn(2+)</name>
        <dbReference type="ChEBI" id="CHEBI:29035"/>
        <label>2</label>
    </ligand>
</feature>
<dbReference type="NCBIfam" id="TIGR01854">
    <property type="entry name" value="lipid_A_lpxH"/>
    <property type="match status" value="1"/>
</dbReference>
<dbReference type="CDD" id="cd07398">
    <property type="entry name" value="MPP_YbbF-LpxH"/>
    <property type="match status" value="1"/>
</dbReference>
<dbReference type="Gene3D" id="3.60.21.10">
    <property type="match status" value="1"/>
</dbReference>
<keyword evidence="6 10" id="KW-0378">Hydrolase</keyword>
<feature type="binding site" evidence="10">
    <location>
        <position position="215"/>
    </location>
    <ligand>
        <name>Mn(2+)</name>
        <dbReference type="ChEBI" id="CHEBI:29035"/>
        <label>2</label>
    </ligand>
</feature>
<dbReference type="InterPro" id="IPR029052">
    <property type="entry name" value="Metallo-depent_PP-like"/>
</dbReference>
<comment type="cofactor">
    <cofactor evidence="10">
        <name>Mn(2+)</name>
        <dbReference type="ChEBI" id="CHEBI:29035"/>
    </cofactor>
    <text evidence="10">Binds 2 Mn(2+) ions per subunit in a binuclear metal center.</text>
</comment>
<dbReference type="NCBIfam" id="NF003743">
    <property type="entry name" value="PRK05340.1"/>
    <property type="match status" value="1"/>
</dbReference>
<dbReference type="EMBL" id="CYHG01000003">
    <property type="protein sequence ID" value="CUB03517.1"/>
    <property type="molecule type" value="Genomic_DNA"/>
</dbReference>
<protein>
    <recommendedName>
        <fullName evidence="10">UDP-2,3-diacylglucosamine hydrolase</fullName>
        <ecNumber evidence="10">3.6.1.54</ecNumber>
    </recommendedName>
    <alternativeName>
        <fullName evidence="10">UDP-2,3-diacylglucosamine diphosphatase</fullName>
    </alternativeName>
</protein>
<dbReference type="SUPFAM" id="SSF56300">
    <property type="entry name" value="Metallo-dependent phosphatases"/>
    <property type="match status" value="1"/>
</dbReference>
<proteinExistence type="inferred from homology"/>
<dbReference type="GO" id="GO:0008758">
    <property type="term" value="F:UDP-2,3-diacylglucosamine hydrolase activity"/>
    <property type="evidence" value="ECO:0007669"/>
    <property type="project" value="UniProtKB-UniRule"/>
</dbReference>
<keyword evidence="13" id="KW-1185">Reference proteome</keyword>
<feature type="binding site" evidence="10">
    <location>
        <position position="62"/>
    </location>
    <ligand>
        <name>Mn(2+)</name>
        <dbReference type="ChEBI" id="CHEBI:29035"/>
        <label>2</label>
    </ligand>
</feature>
<keyword evidence="1 10" id="KW-1003">Cell membrane</keyword>
<evidence type="ECO:0000256" key="7">
    <source>
        <dbReference type="ARBA" id="ARBA00023098"/>
    </source>
</evidence>
<evidence type="ECO:0000313" key="13">
    <source>
        <dbReference type="Proteomes" id="UP000182769"/>
    </source>
</evidence>
<evidence type="ECO:0000256" key="5">
    <source>
        <dbReference type="ARBA" id="ARBA00022723"/>
    </source>
</evidence>
<dbReference type="GO" id="GO:0009245">
    <property type="term" value="P:lipid A biosynthetic process"/>
    <property type="evidence" value="ECO:0007669"/>
    <property type="project" value="UniProtKB-UniRule"/>
</dbReference>
<keyword evidence="4 10" id="KW-0441">Lipid A biosynthesis</keyword>
<comment type="caution">
    <text evidence="10">Lacks conserved residue(s) required for the propagation of feature annotation.</text>
</comment>
<dbReference type="PANTHER" id="PTHR34990">
    <property type="entry name" value="UDP-2,3-DIACYLGLUCOSAMINE HYDROLASE-RELATED"/>
    <property type="match status" value="1"/>
</dbReference>
<feature type="binding site" evidence="10">
    <location>
        <begin position="100"/>
        <end position="101"/>
    </location>
    <ligand>
        <name>substrate</name>
    </ligand>
</feature>
<evidence type="ECO:0000259" key="11">
    <source>
        <dbReference type="Pfam" id="PF00149"/>
    </source>
</evidence>
<keyword evidence="5 10" id="KW-0479">Metal-binding</keyword>
<feature type="domain" description="Calcineurin-like phosphoesterase" evidence="11">
    <location>
        <begin position="23"/>
        <end position="219"/>
    </location>
</feature>
<feature type="binding site" evidence="10">
    <location>
        <position position="143"/>
    </location>
    <ligand>
        <name>substrate</name>
    </ligand>
</feature>
<accession>A0A0K6IJK5</accession>
<dbReference type="AlphaFoldDB" id="A0A0K6IJK5"/>
<feature type="binding site" evidence="10">
    <location>
        <position position="27"/>
    </location>
    <ligand>
        <name>Mn(2+)</name>
        <dbReference type="ChEBI" id="CHEBI:29035"/>
        <label>1</label>
    </ligand>
</feature>
<dbReference type="PANTHER" id="PTHR34990:SF1">
    <property type="entry name" value="UDP-2,3-DIACYLGLUCOSAMINE HYDROLASE"/>
    <property type="match status" value="1"/>
</dbReference>